<feature type="transmembrane region" description="Helical" evidence="5">
    <location>
        <begin position="47"/>
        <end position="66"/>
    </location>
</feature>
<keyword evidence="3 5" id="KW-1133">Transmembrane helix</keyword>
<accession>A0A7M5XF88</accession>
<dbReference type="Proteomes" id="UP000594262">
    <property type="component" value="Unplaced"/>
</dbReference>
<dbReference type="InterPro" id="IPR007237">
    <property type="entry name" value="CD20-like"/>
</dbReference>
<evidence type="ECO:0000313" key="7">
    <source>
        <dbReference type="Proteomes" id="UP000594262"/>
    </source>
</evidence>
<dbReference type="Pfam" id="PF04103">
    <property type="entry name" value="CD20"/>
    <property type="match status" value="1"/>
</dbReference>
<organism evidence="6 7">
    <name type="scientific">Clytia hemisphaerica</name>
    <dbReference type="NCBI Taxonomy" id="252671"/>
    <lineage>
        <taxon>Eukaryota</taxon>
        <taxon>Metazoa</taxon>
        <taxon>Cnidaria</taxon>
        <taxon>Hydrozoa</taxon>
        <taxon>Hydroidolina</taxon>
        <taxon>Leptothecata</taxon>
        <taxon>Obeliida</taxon>
        <taxon>Clytiidae</taxon>
        <taxon>Clytia</taxon>
    </lineage>
</organism>
<dbReference type="GO" id="GO:0016020">
    <property type="term" value="C:membrane"/>
    <property type="evidence" value="ECO:0007669"/>
    <property type="project" value="UniProtKB-SubCell"/>
</dbReference>
<keyword evidence="4 5" id="KW-0472">Membrane</keyword>
<evidence type="ECO:0000256" key="1">
    <source>
        <dbReference type="ARBA" id="ARBA00004141"/>
    </source>
</evidence>
<protein>
    <submittedName>
        <fullName evidence="6">Uncharacterized protein</fullName>
    </submittedName>
</protein>
<dbReference type="PROSITE" id="PS51257">
    <property type="entry name" value="PROKAR_LIPOPROTEIN"/>
    <property type="match status" value="1"/>
</dbReference>
<dbReference type="RefSeq" id="XP_066915059.1">
    <property type="nucleotide sequence ID" value="XM_067058958.1"/>
</dbReference>
<name>A0A7M5XF88_9CNID</name>
<evidence type="ECO:0000256" key="5">
    <source>
        <dbReference type="SAM" id="Phobius"/>
    </source>
</evidence>
<comment type="subcellular location">
    <subcellularLocation>
        <location evidence="1">Membrane</location>
        <topology evidence="1">Multi-pass membrane protein</topology>
    </subcellularLocation>
</comment>
<dbReference type="GeneID" id="136802238"/>
<keyword evidence="2 5" id="KW-0812">Transmembrane</keyword>
<evidence type="ECO:0000256" key="2">
    <source>
        <dbReference type="ARBA" id="ARBA00022692"/>
    </source>
</evidence>
<keyword evidence="7" id="KW-1185">Reference proteome</keyword>
<dbReference type="AlphaFoldDB" id="A0A7M5XF88"/>
<feature type="transmembrane region" description="Helical" evidence="5">
    <location>
        <begin position="12"/>
        <end position="35"/>
    </location>
</feature>
<reference evidence="6" key="1">
    <citation type="submission" date="2021-01" db="UniProtKB">
        <authorList>
            <consortium name="EnsemblMetazoa"/>
        </authorList>
    </citation>
    <scope>IDENTIFICATION</scope>
</reference>
<evidence type="ECO:0000256" key="4">
    <source>
        <dbReference type="ARBA" id="ARBA00023136"/>
    </source>
</evidence>
<evidence type="ECO:0000256" key="3">
    <source>
        <dbReference type="ARBA" id="ARBA00022989"/>
    </source>
</evidence>
<sequence>MVLVIRSSVSLAALVLGCGELLFGICVIILSRVSFSKADMLPVFTPWWSGVAILIPGLLGVAVGLTKHYCTMILFMVFNVLVLIIHTIAIISLSMVIPYLLSVASHTQRYCTYQSAEQLCKCVTEDGDPITFSDINQCEDLTSIASLTISIMSFLVIADVISLISSFVGCHGTCYGYDRQRPLSYVSQSK</sequence>
<evidence type="ECO:0000313" key="6">
    <source>
        <dbReference type="EnsemblMetazoa" id="CLYHEMP022409.2"/>
    </source>
</evidence>
<feature type="transmembrane region" description="Helical" evidence="5">
    <location>
        <begin position="73"/>
        <end position="101"/>
    </location>
</feature>
<dbReference type="EnsemblMetazoa" id="CLYHEMT022409.2">
    <property type="protein sequence ID" value="CLYHEMP022409.2"/>
    <property type="gene ID" value="CLYHEMG022409"/>
</dbReference>
<proteinExistence type="predicted"/>